<dbReference type="NCBIfam" id="TIGR03921">
    <property type="entry name" value="T7SS_mycosin"/>
    <property type="match status" value="1"/>
</dbReference>
<evidence type="ECO:0000313" key="16">
    <source>
        <dbReference type="Proteomes" id="UP001217325"/>
    </source>
</evidence>
<evidence type="ECO:0000256" key="11">
    <source>
        <dbReference type="SAM" id="MobiDB-lite"/>
    </source>
</evidence>
<feature type="transmembrane region" description="Helical" evidence="12">
    <location>
        <begin position="429"/>
        <end position="451"/>
    </location>
</feature>
<dbReference type="PROSITE" id="PS00137">
    <property type="entry name" value="SUBTILASE_HIS"/>
    <property type="match status" value="1"/>
</dbReference>
<dbReference type="GO" id="GO:0006508">
    <property type="term" value="P:proteolysis"/>
    <property type="evidence" value="ECO:0007669"/>
    <property type="project" value="UniProtKB-KW"/>
</dbReference>
<dbReference type="PANTHER" id="PTHR43806">
    <property type="entry name" value="PEPTIDASE S8"/>
    <property type="match status" value="1"/>
</dbReference>
<keyword evidence="3" id="KW-1003">Cell membrane</keyword>
<dbReference type="Proteomes" id="UP001217325">
    <property type="component" value="Unassembled WGS sequence"/>
</dbReference>
<evidence type="ECO:0000256" key="12">
    <source>
        <dbReference type="SAM" id="Phobius"/>
    </source>
</evidence>
<dbReference type="PRINTS" id="PR00723">
    <property type="entry name" value="SUBTILISIN"/>
</dbReference>
<dbReference type="InterPro" id="IPR015500">
    <property type="entry name" value="Peptidase_S8_subtilisin-rel"/>
</dbReference>
<keyword evidence="6 10" id="KW-0378">Hydrolase</keyword>
<keyword evidence="7 10" id="KW-0720">Serine protease</keyword>
<dbReference type="GO" id="GO:0005886">
    <property type="term" value="C:plasma membrane"/>
    <property type="evidence" value="ECO:0007669"/>
    <property type="project" value="UniProtKB-SubCell"/>
</dbReference>
<evidence type="ECO:0000256" key="5">
    <source>
        <dbReference type="ARBA" id="ARBA00022692"/>
    </source>
</evidence>
<name>A0AAW6LPY2_RHOSG</name>
<accession>A0AAW6LPY2</accession>
<dbReference type="Gene3D" id="3.40.50.200">
    <property type="entry name" value="Peptidase S8/S53 domain"/>
    <property type="match status" value="1"/>
</dbReference>
<dbReference type="EMBL" id="JARDXE010000014">
    <property type="protein sequence ID" value="MDE8647536.1"/>
    <property type="molecule type" value="Genomic_DNA"/>
</dbReference>
<feature type="region of interest" description="Disordered" evidence="11">
    <location>
        <begin position="28"/>
        <end position="47"/>
    </location>
</feature>
<evidence type="ECO:0000256" key="7">
    <source>
        <dbReference type="ARBA" id="ARBA00022825"/>
    </source>
</evidence>
<keyword evidence="13" id="KW-0732">Signal</keyword>
<evidence type="ECO:0000256" key="4">
    <source>
        <dbReference type="ARBA" id="ARBA00022670"/>
    </source>
</evidence>
<evidence type="ECO:0000256" key="2">
    <source>
        <dbReference type="ARBA" id="ARBA00011073"/>
    </source>
</evidence>
<evidence type="ECO:0000256" key="3">
    <source>
        <dbReference type="ARBA" id="ARBA00022475"/>
    </source>
</evidence>
<evidence type="ECO:0000313" key="15">
    <source>
        <dbReference type="EMBL" id="MDE8647536.1"/>
    </source>
</evidence>
<evidence type="ECO:0000256" key="8">
    <source>
        <dbReference type="ARBA" id="ARBA00022989"/>
    </source>
</evidence>
<keyword evidence="9 12" id="KW-0472">Membrane</keyword>
<dbReference type="InterPro" id="IPR022398">
    <property type="entry name" value="Peptidase_S8_His-AS"/>
</dbReference>
<feature type="active site" description="Charge relay system" evidence="10">
    <location>
        <position position="341"/>
    </location>
</feature>
<evidence type="ECO:0000256" key="10">
    <source>
        <dbReference type="PROSITE-ProRule" id="PRU01240"/>
    </source>
</evidence>
<comment type="caution">
    <text evidence="15">The sequence shown here is derived from an EMBL/GenBank/DDBJ whole genome shotgun (WGS) entry which is preliminary data.</text>
</comment>
<feature type="chain" id="PRO_5043812351" evidence="13">
    <location>
        <begin position="27"/>
        <end position="456"/>
    </location>
</feature>
<evidence type="ECO:0000256" key="1">
    <source>
        <dbReference type="ARBA" id="ARBA00004162"/>
    </source>
</evidence>
<feature type="signal peptide" evidence="13">
    <location>
        <begin position="1"/>
        <end position="26"/>
    </location>
</feature>
<reference evidence="15" key="1">
    <citation type="submission" date="2023-02" db="EMBL/GenBank/DDBJ databases">
        <title>A novel hydrolase synthesized by Rhodococcus erythropolis HQ is responsible for the detoxification of Zearalenone.</title>
        <authorList>
            <person name="Hu J."/>
            <person name="Xu J."/>
        </authorList>
    </citation>
    <scope>NUCLEOTIDE SEQUENCE</scope>
    <source>
        <strain evidence="15">HQ</strain>
    </source>
</reference>
<dbReference type="Pfam" id="PF00082">
    <property type="entry name" value="Peptidase_S8"/>
    <property type="match status" value="1"/>
</dbReference>
<comment type="subcellular location">
    <subcellularLocation>
        <location evidence="1">Cell membrane</location>
        <topology evidence="1">Single-pass membrane protein</topology>
    </subcellularLocation>
</comment>
<dbReference type="InterPro" id="IPR036852">
    <property type="entry name" value="Peptidase_S8/S53_dom_sf"/>
</dbReference>
<comment type="similarity">
    <text evidence="2 10">Belongs to the peptidase S8 family.</text>
</comment>
<keyword evidence="8 12" id="KW-1133">Transmembrane helix</keyword>
<evidence type="ECO:0000256" key="6">
    <source>
        <dbReference type="ARBA" id="ARBA00022801"/>
    </source>
</evidence>
<dbReference type="RefSeq" id="WP_275232106.1">
    <property type="nucleotide sequence ID" value="NZ_JARDXE010000014.1"/>
</dbReference>
<evidence type="ECO:0000256" key="13">
    <source>
        <dbReference type="SAM" id="SignalP"/>
    </source>
</evidence>
<dbReference type="PROSITE" id="PS51892">
    <property type="entry name" value="SUBTILASE"/>
    <property type="match status" value="1"/>
</dbReference>
<feature type="domain" description="Peptidase S8/S53" evidence="14">
    <location>
        <begin position="89"/>
        <end position="383"/>
    </location>
</feature>
<dbReference type="GO" id="GO:0004252">
    <property type="term" value="F:serine-type endopeptidase activity"/>
    <property type="evidence" value="ECO:0007669"/>
    <property type="project" value="UniProtKB-UniRule"/>
</dbReference>
<dbReference type="InterPro" id="IPR000209">
    <property type="entry name" value="Peptidase_S8/S53_dom"/>
</dbReference>
<evidence type="ECO:0000256" key="9">
    <source>
        <dbReference type="ARBA" id="ARBA00023136"/>
    </source>
</evidence>
<organism evidence="15 16">
    <name type="scientific">Rhodococcus qingshengii</name>
    <dbReference type="NCBI Taxonomy" id="334542"/>
    <lineage>
        <taxon>Bacteria</taxon>
        <taxon>Bacillati</taxon>
        <taxon>Actinomycetota</taxon>
        <taxon>Actinomycetes</taxon>
        <taxon>Mycobacteriales</taxon>
        <taxon>Nocardiaceae</taxon>
        <taxon>Rhodococcus</taxon>
        <taxon>Rhodococcus erythropolis group</taxon>
    </lineage>
</organism>
<feature type="active site" description="Charge relay system" evidence="10">
    <location>
        <position position="129"/>
    </location>
</feature>
<keyword evidence="5 12" id="KW-0812">Transmembrane</keyword>
<protein>
    <submittedName>
        <fullName evidence="15">Type VII secretion-associated serine protease mycosin</fullName>
    </submittedName>
</protein>
<evidence type="ECO:0000259" key="14">
    <source>
        <dbReference type="Pfam" id="PF00082"/>
    </source>
</evidence>
<proteinExistence type="inferred from homology"/>
<feature type="active site" description="Charge relay system" evidence="10">
    <location>
        <position position="98"/>
    </location>
</feature>
<dbReference type="AlphaFoldDB" id="A0AAW6LPY2"/>
<gene>
    <name evidence="15" type="primary">mycP</name>
    <name evidence="15" type="ORF">PXH69_21415</name>
</gene>
<keyword evidence="4 10" id="KW-0645">Protease</keyword>
<dbReference type="InterPro" id="IPR050131">
    <property type="entry name" value="Peptidase_S8_subtilisin-like"/>
</dbReference>
<dbReference type="InterPro" id="IPR023834">
    <property type="entry name" value="T7SS_pept_S8A_mycosin"/>
</dbReference>
<dbReference type="PANTHER" id="PTHR43806:SF11">
    <property type="entry name" value="CEREVISIN-RELATED"/>
    <property type="match status" value="1"/>
</dbReference>
<dbReference type="SUPFAM" id="SSF52743">
    <property type="entry name" value="Subtilisin-like"/>
    <property type="match status" value="1"/>
</dbReference>
<sequence length="456" mass="45910">MMIRRAAAVAGAVGVLLATATVPAAAVEPPDIPGIPLTTPDDPNPAPSVPMVQKTACATSATLAGSEFTRATPANVAFGVENLHRYATGKGITVAVVDSGVSPGVRLPRLTGGGDYITTTNGLEDCDHHGTLVAGIIGAAPASTDGFVGVAPDASILSIRQTSSAYEPADKGPDAPTGGSSTLATLARSIVRAANSDVDVINLSITACYPTDQFVDTSDVAAALKYAVEVKDVVVVTAAGNSGSDACKSNPGYDPANGGDPRNWNGVEHVSMPSFYAPLALSVGGTTLTGEAYTGTMAGPWVTVAAPAVDIVSLDPTKGDNGGLTNATVGKDGPRAISGTSFASAYVAGLAALIRELHPDLTAREVMDRIRNTAHTPGSGDRNLIGEGVVDPIAALTSTTADIPAATASPSYQAAGAPGTDVETLIRNITIIAIGGVCILGLIVAVAYRMLREDRS</sequence>